<protein>
    <submittedName>
        <fullName evidence="2">Uncharacterized protein</fullName>
    </submittedName>
</protein>
<sequence>MARHPRLFEADIILRSQWLPPRNEGRVHLEHLTSLTLVTPHFEALFAEISAPVLAILSIYKPAAARGEPAHQWPQKIFLAFLSRNSLESLTLDSIGISDIQLLEILQSTPSMKSLKVREDSSSPPSRPLTSNTSTSPLSSLAVPLHPSSGSSSVTPPLVPLLHTIDLVTHPSSIDYGVLLDMVASRSELTELISSPVGSSSGSTVRTISPLRNVSVRQGAPDSYIPRPAVYLEPVMLTEITDHYRVDKDTDAEMGTGILDAGSLPDLSLLGKNEYFSVSPLCFEGGRILQNSVEGDGTWRKHDGREPRVNTTQNDADGERSVIITRDFLLVRLVSSLGR</sequence>
<dbReference type="Proteomes" id="UP000297245">
    <property type="component" value="Unassembled WGS sequence"/>
</dbReference>
<name>A0A4S8L0Y4_DENBC</name>
<organism evidence="2 3">
    <name type="scientific">Dendrothele bispora (strain CBS 962.96)</name>
    <dbReference type="NCBI Taxonomy" id="1314807"/>
    <lineage>
        <taxon>Eukaryota</taxon>
        <taxon>Fungi</taxon>
        <taxon>Dikarya</taxon>
        <taxon>Basidiomycota</taxon>
        <taxon>Agaricomycotina</taxon>
        <taxon>Agaricomycetes</taxon>
        <taxon>Agaricomycetidae</taxon>
        <taxon>Agaricales</taxon>
        <taxon>Agaricales incertae sedis</taxon>
        <taxon>Dendrothele</taxon>
    </lineage>
</organism>
<accession>A0A4S8L0Y4</accession>
<feature type="region of interest" description="Disordered" evidence="1">
    <location>
        <begin position="114"/>
        <end position="151"/>
    </location>
</feature>
<dbReference type="AlphaFoldDB" id="A0A4S8L0Y4"/>
<gene>
    <name evidence="2" type="ORF">K435DRAFT_784748</name>
</gene>
<keyword evidence="3" id="KW-1185">Reference proteome</keyword>
<dbReference type="EMBL" id="ML179762">
    <property type="protein sequence ID" value="THU82036.1"/>
    <property type="molecule type" value="Genomic_DNA"/>
</dbReference>
<evidence type="ECO:0000313" key="3">
    <source>
        <dbReference type="Proteomes" id="UP000297245"/>
    </source>
</evidence>
<proteinExistence type="predicted"/>
<feature type="compositionally biased region" description="Low complexity" evidence="1">
    <location>
        <begin position="122"/>
        <end position="141"/>
    </location>
</feature>
<dbReference type="OrthoDB" id="3365698at2759"/>
<reference evidence="2 3" key="1">
    <citation type="journal article" date="2019" name="Nat. Ecol. Evol.">
        <title>Megaphylogeny resolves global patterns of mushroom evolution.</title>
        <authorList>
            <person name="Varga T."/>
            <person name="Krizsan K."/>
            <person name="Foldi C."/>
            <person name="Dima B."/>
            <person name="Sanchez-Garcia M."/>
            <person name="Sanchez-Ramirez S."/>
            <person name="Szollosi G.J."/>
            <person name="Szarkandi J.G."/>
            <person name="Papp V."/>
            <person name="Albert L."/>
            <person name="Andreopoulos W."/>
            <person name="Angelini C."/>
            <person name="Antonin V."/>
            <person name="Barry K.W."/>
            <person name="Bougher N.L."/>
            <person name="Buchanan P."/>
            <person name="Buyck B."/>
            <person name="Bense V."/>
            <person name="Catcheside P."/>
            <person name="Chovatia M."/>
            <person name="Cooper J."/>
            <person name="Damon W."/>
            <person name="Desjardin D."/>
            <person name="Finy P."/>
            <person name="Geml J."/>
            <person name="Haridas S."/>
            <person name="Hughes K."/>
            <person name="Justo A."/>
            <person name="Karasinski D."/>
            <person name="Kautmanova I."/>
            <person name="Kiss B."/>
            <person name="Kocsube S."/>
            <person name="Kotiranta H."/>
            <person name="LaButti K.M."/>
            <person name="Lechner B.E."/>
            <person name="Liimatainen K."/>
            <person name="Lipzen A."/>
            <person name="Lukacs Z."/>
            <person name="Mihaltcheva S."/>
            <person name="Morgado L.N."/>
            <person name="Niskanen T."/>
            <person name="Noordeloos M.E."/>
            <person name="Ohm R.A."/>
            <person name="Ortiz-Santana B."/>
            <person name="Ovrebo C."/>
            <person name="Racz N."/>
            <person name="Riley R."/>
            <person name="Savchenko A."/>
            <person name="Shiryaev A."/>
            <person name="Soop K."/>
            <person name="Spirin V."/>
            <person name="Szebenyi C."/>
            <person name="Tomsovsky M."/>
            <person name="Tulloss R.E."/>
            <person name="Uehling J."/>
            <person name="Grigoriev I.V."/>
            <person name="Vagvolgyi C."/>
            <person name="Papp T."/>
            <person name="Martin F.M."/>
            <person name="Miettinen O."/>
            <person name="Hibbett D.S."/>
            <person name="Nagy L.G."/>
        </authorList>
    </citation>
    <scope>NUCLEOTIDE SEQUENCE [LARGE SCALE GENOMIC DNA]</scope>
    <source>
        <strain evidence="2 3">CBS 962.96</strain>
    </source>
</reference>
<evidence type="ECO:0000256" key="1">
    <source>
        <dbReference type="SAM" id="MobiDB-lite"/>
    </source>
</evidence>
<evidence type="ECO:0000313" key="2">
    <source>
        <dbReference type="EMBL" id="THU82036.1"/>
    </source>
</evidence>